<gene>
    <name evidence="2" type="ORF">MNEG_2745</name>
</gene>
<proteinExistence type="predicted"/>
<dbReference type="GO" id="GO:1901259">
    <property type="term" value="P:chloroplast rRNA processing"/>
    <property type="evidence" value="ECO:0007669"/>
    <property type="project" value="TreeGrafter"/>
</dbReference>
<evidence type="ECO:0000313" key="2">
    <source>
        <dbReference type="EMBL" id="KIZ05206.1"/>
    </source>
</evidence>
<dbReference type="PANTHER" id="PTHR21228">
    <property type="entry name" value="FAST LEU-RICH DOMAIN-CONTAINING"/>
    <property type="match status" value="1"/>
</dbReference>
<dbReference type="EMBL" id="KK100540">
    <property type="protein sequence ID" value="KIZ05206.1"/>
    <property type="molecule type" value="Genomic_DNA"/>
</dbReference>
<feature type="compositionally biased region" description="Polar residues" evidence="1">
    <location>
        <begin position="1"/>
        <end position="12"/>
    </location>
</feature>
<feature type="region of interest" description="Disordered" evidence="1">
    <location>
        <begin position="1"/>
        <end position="51"/>
    </location>
</feature>
<accession>A0A0D2NK98</accession>
<protein>
    <recommendedName>
        <fullName evidence="4">Tbc2 translation factor, chloroplastic</fullName>
    </recommendedName>
</protein>
<dbReference type="GeneID" id="25735623"/>
<dbReference type="RefSeq" id="XP_013904225.1">
    <property type="nucleotide sequence ID" value="XM_014048771.1"/>
</dbReference>
<dbReference type="GO" id="GO:0009507">
    <property type="term" value="C:chloroplast"/>
    <property type="evidence" value="ECO:0007669"/>
    <property type="project" value="GOC"/>
</dbReference>
<dbReference type="GO" id="GO:0044528">
    <property type="term" value="P:regulation of mitochondrial mRNA stability"/>
    <property type="evidence" value="ECO:0007669"/>
    <property type="project" value="TreeGrafter"/>
</dbReference>
<dbReference type="KEGG" id="mng:MNEG_2745"/>
<evidence type="ECO:0000313" key="3">
    <source>
        <dbReference type="Proteomes" id="UP000054498"/>
    </source>
</evidence>
<dbReference type="GO" id="GO:0035770">
    <property type="term" value="C:ribonucleoprotein granule"/>
    <property type="evidence" value="ECO:0007669"/>
    <property type="project" value="TreeGrafter"/>
</dbReference>
<dbReference type="GO" id="GO:0000963">
    <property type="term" value="P:mitochondrial RNA processing"/>
    <property type="evidence" value="ECO:0007669"/>
    <property type="project" value="TreeGrafter"/>
</dbReference>
<reference evidence="2 3" key="1">
    <citation type="journal article" date="2013" name="BMC Genomics">
        <title>Reconstruction of the lipid metabolism for the microalga Monoraphidium neglectum from its genome sequence reveals characteristics suitable for biofuel production.</title>
        <authorList>
            <person name="Bogen C."/>
            <person name="Al-Dilaimi A."/>
            <person name="Albersmeier A."/>
            <person name="Wichmann J."/>
            <person name="Grundmann M."/>
            <person name="Rupp O."/>
            <person name="Lauersen K.J."/>
            <person name="Blifernez-Klassen O."/>
            <person name="Kalinowski J."/>
            <person name="Goesmann A."/>
            <person name="Mussgnug J.H."/>
            <person name="Kruse O."/>
        </authorList>
    </citation>
    <scope>NUCLEOTIDE SEQUENCE [LARGE SCALE GENOMIC DNA]</scope>
    <source>
        <strain evidence="2 3">SAG 48.87</strain>
    </source>
</reference>
<dbReference type="OrthoDB" id="548986at2759"/>
<dbReference type="InterPro" id="IPR050870">
    <property type="entry name" value="FAST_kinase"/>
</dbReference>
<organism evidence="2 3">
    <name type="scientific">Monoraphidium neglectum</name>
    <dbReference type="NCBI Taxonomy" id="145388"/>
    <lineage>
        <taxon>Eukaryota</taxon>
        <taxon>Viridiplantae</taxon>
        <taxon>Chlorophyta</taxon>
        <taxon>core chlorophytes</taxon>
        <taxon>Chlorophyceae</taxon>
        <taxon>CS clade</taxon>
        <taxon>Sphaeropleales</taxon>
        <taxon>Selenastraceae</taxon>
        <taxon>Monoraphidium</taxon>
    </lineage>
</organism>
<sequence length="939" mass="98272">MDTRQLSQPSTRTTDEPGHGSQRALAPRLLAGGDSGDDSGDDAGAPSSGAAARARFLRLAQLAERQLERFDIRTDVPRAPNVAGRWRVLKHGGGSGGGAGLSLTAQAIAAERAGRRPRQEAPPEPPAVLLEIPARPSSAAAAPAAPGAPPVTGPPPPVDDARWARKLRGQEAFAEYMREVRAVAVAPGERTRQLIYQIGIAEDWVQLSMILEVFGDEAGAVTTAALLKRLAVLCTAKALTLQSPSERRHYSEFLSHLCLHARGLAGGCGPAQAASVLFGMAALQVDDAALCHALMDGAAPHLARGAAAARADAAAGGAGAEEGVLGAAEAASLLWGLGTLGHRPADESWLDDLAACCFPLLPEMQPNQLWGVLWGFARLRHLPDDAWMASWLARAREALPDCTADALGHMAWSLGALQYVPPKLWLRALAGAASFKARSFLAPQLAQLLSGLAALGYCPRPQVCAALTAQLRRQLHVLRPAQLAAVLHAFGSYGGKWKPGRRFLYDFITNSNAKVQSWTGQEAANVLWSFASLNYVPEEPYTSAVAAHFASKLPSCSADALSQALWALARLKRPRPDAAWLADWLAAAEPQVPRLSPPALAGAVWALAELGAAPGAGFMTALTRRASEVLGSATAAEMTTLIGALADLKWRPSDDWLAAFLRQVDEQLPAFENEDWGLLLYGLASMGQPLAPAFLGHLTATAGRRLHGLSGEALGLLAWGLAQYGGPLPLVLDAAAGGGGAAASGGGGAGARAMPRSQAEAAARRRRERLNAWWGTFFAECDLKWESTGPRGGALMLVGLGTLEEAGQLPLPPGEWQSGMLGALRAAFGKPASWRGLLRVLRRAAGMGPDEPLPGRSLWFCGMLLDWGRRCGLEPPPQGMGRLVADEDAWVAAAAAEAEVEAAAAAAAAAASVRGPSTGHEDAQAQLRWQQGGAVLPAG</sequence>
<dbReference type="GO" id="GO:0003723">
    <property type="term" value="F:RNA binding"/>
    <property type="evidence" value="ECO:0007669"/>
    <property type="project" value="TreeGrafter"/>
</dbReference>
<dbReference type="GO" id="GO:0005759">
    <property type="term" value="C:mitochondrial matrix"/>
    <property type="evidence" value="ECO:0007669"/>
    <property type="project" value="TreeGrafter"/>
</dbReference>
<dbReference type="AlphaFoldDB" id="A0A0D2NK98"/>
<feature type="compositionally biased region" description="Pro residues" evidence="1">
    <location>
        <begin position="146"/>
        <end position="158"/>
    </location>
</feature>
<feature type="compositionally biased region" description="Low complexity" evidence="1">
    <location>
        <begin position="42"/>
        <end position="51"/>
    </location>
</feature>
<evidence type="ECO:0008006" key="4">
    <source>
        <dbReference type="Google" id="ProtNLM"/>
    </source>
</evidence>
<name>A0A0D2NK98_9CHLO</name>
<dbReference type="Proteomes" id="UP000054498">
    <property type="component" value="Unassembled WGS sequence"/>
</dbReference>
<dbReference type="PANTHER" id="PTHR21228:SF40">
    <property type="entry name" value="LD45607P"/>
    <property type="match status" value="1"/>
</dbReference>
<feature type="region of interest" description="Disordered" evidence="1">
    <location>
        <begin position="139"/>
        <end position="160"/>
    </location>
</feature>
<keyword evidence="3" id="KW-1185">Reference proteome</keyword>
<evidence type="ECO:0000256" key="1">
    <source>
        <dbReference type="SAM" id="MobiDB-lite"/>
    </source>
</evidence>